<evidence type="ECO:0000313" key="2">
    <source>
        <dbReference type="EMBL" id="PMD44613.1"/>
    </source>
</evidence>
<reference evidence="2 3" key="1">
    <citation type="submission" date="2016-04" db="EMBL/GenBank/DDBJ databases">
        <title>A degradative enzymes factory behind the ericoid mycorrhizal symbiosis.</title>
        <authorList>
            <consortium name="DOE Joint Genome Institute"/>
            <person name="Martino E."/>
            <person name="Morin E."/>
            <person name="Grelet G."/>
            <person name="Kuo A."/>
            <person name="Kohler A."/>
            <person name="Daghino S."/>
            <person name="Barry K."/>
            <person name="Choi C."/>
            <person name="Cichocki N."/>
            <person name="Clum A."/>
            <person name="Copeland A."/>
            <person name="Hainaut M."/>
            <person name="Haridas S."/>
            <person name="Labutti K."/>
            <person name="Lindquist E."/>
            <person name="Lipzen A."/>
            <person name="Khouja H.-R."/>
            <person name="Murat C."/>
            <person name="Ohm R."/>
            <person name="Olson A."/>
            <person name="Spatafora J."/>
            <person name="Veneault-Fourrey C."/>
            <person name="Henrissat B."/>
            <person name="Grigoriev I."/>
            <person name="Martin F."/>
            <person name="Perotto S."/>
        </authorList>
    </citation>
    <scope>NUCLEOTIDE SEQUENCE [LARGE SCALE GENOMIC DNA]</scope>
    <source>
        <strain evidence="2 3">F</strain>
    </source>
</reference>
<feature type="transmembrane region" description="Helical" evidence="1">
    <location>
        <begin position="58"/>
        <end position="75"/>
    </location>
</feature>
<gene>
    <name evidence="2" type="ORF">L207DRAFT_284429</name>
</gene>
<keyword evidence="1" id="KW-0472">Membrane</keyword>
<sequence length="99" mass="10844">MPRESWNWGCRRSSDCGELKKRESALAGALVCFGTGSLQLTVFGTVQNGRSDFDWRNFLGVGLSFLAMCSGLIEFRELHLLSTFLSIPSSSAPGRKISP</sequence>
<dbReference type="AlphaFoldDB" id="A0A2J6S1G7"/>
<name>A0A2J6S1G7_HYAVF</name>
<keyword evidence="1" id="KW-1133">Transmembrane helix</keyword>
<proteinExistence type="predicted"/>
<evidence type="ECO:0000256" key="1">
    <source>
        <dbReference type="SAM" id="Phobius"/>
    </source>
</evidence>
<protein>
    <submittedName>
        <fullName evidence="2">Uncharacterized protein</fullName>
    </submittedName>
</protein>
<evidence type="ECO:0000313" key="3">
    <source>
        <dbReference type="Proteomes" id="UP000235786"/>
    </source>
</evidence>
<organism evidence="2 3">
    <name type="scientific">Hyaloscypha variabilis (strain UAMH 11265 / GT02V1 / F)</name>
    <name type="common">Meliniomyces variabilis</name>
    <dbReference type="NCBI Taxonomy" id="1149755"/>
    <lineage>
        <taxon>Eukaryota</taxon>
        <taxon>Fungi</taxon>
        <taxon>Dikarya</taxon>
        <taxon>Ascomycota</taxon>
        <taxon>Pezizomycotina</taxon>
        <taxon>Leotiomycetes</taxon>
        <taxon>Helotiales</taxon>
        <taxon>Hyaloscyphaceae</taxon>
        <taxon>Hyaloscypha</taxon>
        <taxon>Hyaloscypha variabilis</taxon>
    </lineage>
</organism>
<keyword evidence="3" id="KW-1185">Reference proteome</keyword>
<feature type="transmembrane region" description="Helical" evidence="1">
    <location>
        <begin position="25"/>
        <end position="46"/>
    </location>
</feature>
<accession>A0A2J6S1G7</accession>
<dbReference type="Proteomes" id="UP000235786">
    <property type="component" value="Unassembled WGS sequence"/>
</dbReference>
<dbReference type="EMBL" id="KZ613941">
    <property type="protein sequence ID" value="PMD44613.1"/>
    <property type="molecule type" value="Genomic_DNA"/>
</dbReference>
<keyword evidence="1" id="KW-0812">Transmembrane</keyword>